<proteinExistence type="inferred from homology"/>
<evidence type="ECO:0000256" key="9">
    <source>
        <dbReference type="SAM" id="Coils"/>
    </source>
</evidence>
<evidence type="ECO:0000256" key="10">
    <source>
        <dbReference type="SAM" id="Phobius"/>
    </source>
</evidence>
<dbReference type="InterPro" id="IPR005467">
    <property type="entry name" value="His_kinase_dom"/>
</dbReference>
<keyword evidence="10" id="KW-1133">Transmembrane helix</keyword>
<organism evidence="12 13">
    <name type="scientific">Oscillochloris trichoides DG-6</name>
    <dbReference type="NCBI Taxonomy" id="765420"/>
    <lineage>
        <taxon>Bacteria</taxon>
        <taxon>Bacillati</taxon>
        <taxon>Chloroflexota</taxon>
        <taxon>Chloroflexia</taxon>
        <taxon>Chloroflexales</taxon>
        <taxon>Chloroflexineae</taxon>
        <taxon>Oscillochloridaceae</taxon>
        <taxon>Oscillochloris</taxon>
    </lineage>
</organism>
<protein>
    <recommendedName>
        <fullName evidence="8">Circadian input-output histidine kinase CikA</fullName>
        <ecNumber evidence="3">2.7.13.3</ecNumber>
    </recommendedName>
</protein>
<dbReference type="Pfam" id="PF02518">
    <property type="entry name" value="HATPase_c"/>
    <property type="match status" value="1"/>
</dbReference>
<dbReference type="SUPFAM" id="SSF47384">
    <property type="entry name" value="Homodimeric domain of signal transducing histidine kinase"/>
    <property type="match status" value="1"/>
</dbReference>
<comment type="catalytic activity">
    <reaction evidence="1">
        <text>ATP + protein L-histidine = ADP + protein N-phospho-L-histidine.</text>
        <dbReference type="EC" id="2.7.13.3"/>
    </reaction>
</comment>
<evidence type="ECO:0000256" key="5">
    <source>
        <dbReference type="ARBA" id="ARBA00022679"/>
    </source>
</evidence>
<evidence type="ECO:0000256" key="4">
    <source>
        <dbReference type="ARBA" id="ARBA00022553"/>
    </source>
</evidence>
<dbReference type="InterPro" id="IPR003661">
    <property type="entry name" value="HisK_dim/P_dom"/>
</dbReference>
<keyword evidence="4" id="KW-0597">Phosphoprotein</keyword>
<dbReference type="HOGENOM" id="CLU_610898_0_0_0"/>
<keyword evidence="5" id="KW-0808">Transferase</keyword>
<evidence type="ECO:0000259" key="11">
    <source>
        <dbReference type="PROSITE" id="PS50109"/>
    </source>
</evidence>
<dbReference type="SUPFAM" id="SSF55874">
    <property type="entry name" value="ATPase domain of HSP90 chaperone/DNA topoisomerase II/histidine kinase"/>
    <property type="match status" value="1"/>
</dbReference>
<keyword evidence="6 12" id="KW-0418">Kinase</keyword>
<sequence>MAALRNQPMAWLTVILAIVICVIIVALHLEQRRSFDSIVRDLDTLRQARVDLAEGFVQFTMAGDPSLPFSREQGYALIFQALNQIRTHVIEIDPSGADLAAYTIKEERFYRYLDAWKVNDQILPRDTTNLLLSFHELEVEANALDEAARIRFRDFSAQIDQAFTLFLSLATLLLVIASLFLLRFGHIQAVAEQARRRAEQHLALLNSELEQRVSERTTELERANQAKDMFLANMSHELRTPLNAILGFTGTLLMKLPGPLTADQERQLNTIQRSARHLLSMINDILDMAKIQAGHLEIQPEPVNCAEVLNEVFDHLRPIAEQKRLELALIAPPTLQIQTDRRALNQIMLNLVNNAIKFTDRGGVRIEVEPRDTQVAIRVVDTGIGIREADLGLLFVEFGRVNSAEVRQREGTGLGLRISQRLAELLGGRIEVQSCYGEGSTFTLYLPQ</sequence>
<name>E1IAW4_9CHLR</name>
<dbReference type="EC" id="2.7.13.3" evidence="3"/>
<evidence type="ECO:0000256" key="1">
    <source>
        <dbReference type="ARBA" id="ARBA00000085"/>
    </source>
</evidence>
<dbReference type="Gene3D" id="3.30.565.10">
    <property type="entry name" value="Histidine kinase-like ATPase, C-terminal domain"/>
    <property type="match status" value="1"/>
</dbReference>
<evidence type="ECO:0000256" key="7">
    <source>
        <dbReference type="ARBA" id="ARBA00023012"/>
    </source>
</evidence>
<dbReference type="InterPro" id="IPR036890">
    <property type="entry name" value="HATPase_C_sf"/>
</dbReference>
<dbReference type="CDD" id="cd16922">
    <property type="entry name" value="HATPase_EvgS-ArcB-TorS-like"/>
    <property type="match status" value="1"/>
</dbReference>
<dbReference type="InterPro" id="IPR050736">
    <property type="entry name" value="Sensor_HK_Regulatory"/>
</dbReference>
<feature type="transmembrane region" description="Helical" evidence="10">
    <location>
        <begin position="162"/>
        <end position="182"/>
    </location>
</feature>
<evidence type="ECO:0000256" key="8">
    <source>
        <dbReference type="ARBA" id="ARBA00074306"/>
    </source>
</evidence>
<dbReference type="Gene3D" id="1.10.287.130">
    <property type="match status" value="1"/>
</dbReference>
<dbReference type="PRINTS" id="PR00344">
    <property type="entry name" value="BCTRLSENSOR"/>
</dbReference>
<dbReference type="AlphaFoldDB" id="E1IAW4"/>
<evidence type="ECO:0000313" key="12">
    <source>
        <dbReference type="EMBL" id="EFO81610.1"/>
    </source>
</evidence>
<evidence type="ECO:0000256" key="6">
    <source>
        <dbReference type="ARBA" id="ARBA00022777"/>
    </source>
</evidence>
<dbReference type="SMART" id="SM00387">
    <property type="entry name" value="HATPase_c"/>
    <property type="match status" value="1"/>
</dbReference>
<evidence type="ECO:0000256" key="3">
    <source>
        <dbReference type="ARBA" id="ARBA00012438"/>
    </source>
</evidence>
<gene>
    <name evidence="12" type="ORF">OSCT_0465</name>
</gene>
<comment type="caution">
    <text evidence="12">The sequence shown here is derived from an EMBL/GenBank/DDBJ whole genome shotgun (WGS) entry which is preliminary data.</text>
</comment>
<dbReference type="Proteomes" id="UP000054010">
    <property type="component" value="Unassembled WGS sequence"/>
</dbReference>
<feature type="transmembrane region" description="Helical" evidence="10">
    <location>
        <begin position="12"/>
        <end position="29"/>
    </location>
</feature>
<keyword evidence="7" id="KW-0902">Two-component regulatory system</keyword>
<dbReference type="eggNOG" id="COG5002">
    <property type="taxonomic scope" value="Bacteria"/>
</dbReference>
<dbReference type="CDD" id="cd00082">
    <property type="entry name" value="HisKA"/>
    <property type="match status" value="1"/>
</dbReference>
<dbReference type="PROSITE" id="PS50109">
    <property type="entry name" value="HIS_KIN"/>
    <property type="match status" value="1"/>
</dbReference>
<dbReference type="InterPro" id="IPR003594">
    <property type="entry name" value="HATPase_dom"/>
</dbReference>
<accession>E1IAW4</accession>
<dbReference type="InterPro" id="IPR004358">
    <property type="entry name" value="Sig_transdc_His_kin-like_C"/>
</dbReference>
<keyword evidence="10" id="KW-0472">Membrane</keyword>
<reference evidence="12 13" key="1">
    <citation type="journal article" date="2011" name="J. Bacteriol.">
        <title>Draft genome sequence of the anoxygenic filamentous phototrophic bacterium Oscillochloris trichoides subsp. DG-6.</title>
        <authorList>
            <person name="Kuznetsov B.B."/>
            <person name="Ivanovsky R.N."/>
            <person name="Keppen O.I."/>
            <person name="Sukhacheva M.V."/>
            <person name="Bumazhkin B.K."/>
            <person name="Patutina E.O."/>
            <person name="Beletsky A.V."/>
            <person name="Mardanov A.V."/>
            <person name="Baslerov R.V."/>
            <person name="Panteleeva A.N."/>
            <person name="Kolganova T.V."/>
            <person name="Ravin N.V."/>
            <person name="Skryabin K.G."/>
        </authorList>
    </citation>
    <scope>NUCLEOTIDE SEQUENCE [LARGE SCALE GENOMIC DNA]</scope>
    <source>
        <strain evidence="12 13">DG-6</strain>
    </source>
</reference>
<feature type="coiled-coil region" evidence="9">
    <location>
        <begin position="191"/>
        <end position="226"/>
    </location>
</feature>
<comment type="similarity">
    <text evidence="2">In the N-terminal section; belongs to the phytochrome family.</text>
</comment>
<keyword evidence="9" id="KW-0175">Coiled coil</keyword>
<dbReference type="GO" id="GO:0000155">
    <property type="term" value="F:phosphorelay sensor kinase activity"/>
    <property type="evidence" value="ECO:0007669"/>
    <property type="project" value="InterPro"/>
</dbReference>
<dbReference type="STRING" id="765420.OSCT_0465"/>
<dbReference type="PANTHER" id="PTHR43711:SF31">
    <property type="entry name" value="HISTIDINE KINASE"/>
    <property type="match status" value="1"/>
</dbReference>
<keyword evidence="10" id="KW-0812">Transmembrane</keyword>
<dbReference type="FunFam" id="3.30.565.10:FF:000010">
    <property type="entry name" value="Sensor histidine kinase RcsC"/>
    <property type="match status" value="1"/>
</dbReference>
<evidence type="ECO:0000256" key="2">
    <source>
        <dbReference type="ARBA" id="ARBA00006402"/>
    </source>
</evidence>
<keyword evidence="13" id="KW-1185">Reference proteome</keyword>
<dbReference type="InterPro" id="IPR036097">
    <property type="entry name" value="HisK_dim/P_sf"/>
</dbReference>
<evidence type="ECO:0000313" key="13">
    <source>
        <dbReference type="Proteomes" id="UP000054010"/>
    </source>
</evidence>
<dbReference type="SMART" id="SM00388">
    <property type="entry name" value="HisKA"/>
    <property type="match status" value="1"/>
</dbReference>
<feature type="domain" description="Histidine kinase" evidence="11">
    <location>
        <begin position="233"/>
        <end position="448"/>
    </location>
</feature>
<dbReference type="PANTHER" id="PTHR43711">
    <property type="entry name" value="TWO-COMPONENT HISTIDINE KINASE"/>
    <property type="match status" value="1"/>
</dbReference>
<dbReference type="EMBL" id="ADVR01000008">
    <property type="protein sequence ID" value="EFO81610.1"/>
    <property type="molecule type" value="Genomic_DNA"/>
</dbReference>
<dbReference type="Pfam" id="PF00512">
    <property type="entry name" value="HisKA"/>
    <property type="match status" value="1"/>
</dbReference>